<dbReference type="RefSeq" id="WP_169856879.1">
    <property type="nucleotide sequence ID" value="NZ_CABVIK010000012.1"/>
</dbReference>
<keyword evidence="1" id="KW-0812">Transmembrane</keyword>
<organism evidence="2 3">
    <name type="scientific">Pseudomonas fluorescens</name>
    <dbReference type="NCBI Taxonomy" id="294"/>
    <lineage>
        <taxon>Bacteria</taxon>
        <taxon>Pseudomonadati</taxon>
        <taxon>Pseudomonadota</taxon>
        <taxon>Gammaproteobacteria</taxon>
        <taxon>Pseudomonadales</taxon>
        <taxon>Pseudomonadaceae</taxon>
        <taxon>Pseudomonas</taxon>
    </lineage>
</organism>
<keyword evidence="1" id="KW-1133">Transmembrane helix</keyword>
<dbReference type="EMBL" id="CABVIK010000012">
    <property type="protein sequence ID" value="VVP17912.1"/>
    <property type="molecule type" value="Genomic_DNA"/>
</dbReference>
<sequence>MDKAFRNPMFLTGIPLAICGSSFGLTGLLNEATFSGMAPGLLIPGLAFMLIGWMQRNK</sequence>
<keyword evidence="1" id="KW-0472">Membrane</keyword>
<name>A0A5E7LTN6_PSEFL</name>
<protein>
    <submittedName>
        <fullName evidence="2">Uncharacterized protein</fullName>
    </submittedName>
</protein>
<proteinExistence type="predicted"/>
<feature type="transmembrane region" description="Helical" evidence="1">
    <location>
        <begin position="34"/>
        <end position="54"/>
    </location>
</feature>
<accession>A0A5E7LTN6</accession>
<evidence type="ECO:0000256" key="1">
    <source>
        <dbReference type="SAM" id="Phobius"/>
    </source>
</evidence>
<reference evidence="2 3" key="1">
    <citation type="submission" date="2019-09" db="EMBL/GenBank/DDBJ databases">
        <authorList>
            <person name="Chandra G."/>
            <person name="Truman W A."/>
        </authorList>
    </citation>
    <scope>NUCLEOTIDE SEQUENCE [LARGE SCALE GENOMIC DNA]</scope>
    <source>
        <strain evidence="2">PS870</strain>
    </source>
</reference>
<evidence type="ECO:0000313" key="3">
    <source>
        <dbReference type="Proteomes" id="UP000349468"/>
    </source>
</evidence>
<dbReference type="Proteomes" id="UP000349468">
    <property type="component" value="Unassembled WGS sequence"/>
</dbReference>
<evidence type="ECO:0000313" key="2">
    <source>
        <dbReference type="EMBL" id="VVP17912.1"/>
    </source>
</evidence>
<gene>
    <name evidence="2" type="ORF">PS870_03659</name>
</gene>
<dbReference type="AlphaFoldDB" id="A0A5E7LTN6"/>